<feature type="compositionally biased region" description="Acidic residues" evidence="8">
    <location>
        <begin position="122"/>
        <end position="147"/>
    </location>
</feature>
<sequence>MGRELQKKKARSGRQPVRQLNRTKKILNPRGNDAIAKNWNKKETMSQNYRRLGLVARLKAPTGGVEKKLGATTTRAYPNDPFAIASIENAVVSEARVERDADGKIIRIIGTSKPNPLNDPLNDLDDDSDAEGPAEEWGGIEDDDADATDVVKSLLEQSRQPDLPKKRHQSSREKEWLDKLVAKYGDNTAAMAKDRTLNPMQQTASDIARRLRKMNQE</sequence>
<dbReference type="AlphaFoldDB" id="A0A8K0S265"/>
<reference evidence="9" key="1">
    <citation type="journal article" date="2021" name="Nat. Commun.">
        <title>Genetic determinants of endophytism in the Arabidopsis root mycobiome.</title>
        <authorList>
            <person name="Mesny F."/>
            <person name="Miyauchi S."/>
            <person name="Thiergart T."/>
            <person name="Pickel B."/>
            <person name="Atanasova L."/>
            <person name="Karlsson M."/>
            <person name="Huettel B."/>
            <person name="Barry K.W."/>
            <person name="Haridas S."/>
            <person name="Chen C."/>
            <person name="Bauer D."/>
            <person name="Andreopoulos W."/>
            <person name="Pangilinan J."/>
            <person name="LaButti K."/>
            <person name="Riley R."/>
            <person name="Lipzen A."/>
            <person name="Clum A."/>
            <person name="Drula E."/>
            <person name="Henrissat B."/>
            <person name="Kohler A."/>
            <person name="Grigoriev I.V."/>
            <person name="Martin F.M."/>
            <person name="Hacquard S."/>
        </authorList>
    </citation>
    <scope>NUCLEOTIDE SEQUENCE</scope>
    <source>
        <strain evidence="9">MPI-SDFR-AT-0068</strain>
    </source>
</reference>
<comment type="function">
    <text evidence="1">Involved in the biogenesis of the 60S ribosomal subunit.</text>
</comment>
<name>A0A8K0S265_9HYPO</name>
<dbReference type="GO" id="GO:0042273">
    <property type="term" value="P:ribosomal large subunit biogenesis"/>
    <property type="evidence" value="ECO:0007669"/>
    <property type="project" value="TreeGrafter"/>
</dbReference>
<keyword evidence="10" id="KW-1185">Reference proteome</keyword>
<comment type="subunit">
    <text evidence="4">Component of the pre-66S ribosomal particle.</text>
</comment>
<comment type="similarity">
    <text evidence="3">Belongs to the NOP16 family.</text>
</comment>
<evidence type="ECO:0000256" key="7">
    <source>
        <dbReference type="ARBA" id="ARBA00023274"/>
    </source>
</evidence>
<accession>A0A8K0S265</accession>
<keyword evidence="6" id="KW-0539">Nucleus</keyword>
<evidence type="ECO:0000256" key="4">
    <source>
        <dbReference type="ARBA" id="ARBA00011187"/>
    </source>
</evidence>
<dbReference type="Pfam" id="PF09420">
    <property type="entry name" value="Nop16"/>
    <property type="match status" value="1"/>
</dbReference>
<dbReference type="GO" id="GO:1990904">
    <property type="term" value="C:ribonucleoprotein complex"/>
    <property type="evidence" value="ECO:0007669"/>
    <property type="project" value="UniProtKB-KW"/>
</dbReference>
<dbReference type="InterPro" id="IPR019002">
    <property type="entry name" value="Ribosome_biogenesis_Nop16"/>
</dbReference>
<dbReference type="Proteomes" id="UP000813427">
    <property type="component" value="Unassembled WGS sequence"/>
</dbReference>
<evidence type="ECO:0000256" key="6">
    <source>
        <dbReference type="ARBA" id="ARBA00023242"/>
    </source>
</evidence>
<protein>
    <recommendedName>
        <fullName evidence="5">Nucleolar protein 16</fullName>
    </recommendedName>
</protein>
<dbReference type="EMBL" id="JAGPXF010000004">
    <property type="protein sequence ID" value="KAH7246271.1"/>
    <property type="molecule type" value="Genomic_DNA"/>
</dbReference>
<evidence type="ECO:0000256" key="8">
    <source>
        <dbReference type="SAM" id="MobiDB-lite"/>
    </source>
</evidence>
<evidence type="ECO:0000313" key="9">
    <source>
        <dbReference type="EMBL" id="KAH7246271.1"/>
    </source>
</evidence>
<dbReference type="PANTHER" id="PTHR13243:SF1">
    <property type="entry name" value="NUCLEOLAR PROTEIN 16"/>
    <property type="match status" value="1"/>
</dbReference>
<keyword evidence="7" id="KW-0687">Ribonucleoprotein</keyword>
<comment type="subcellular location">
    <subcellularLocation>
        <location evidence="2">Nucleus</location>
        <location evidence="2">Nucleolus</location>
    </subcellularLocation>
</comment>
<proteinExistence type="inferred from homology"/>
<evidence type="ECO:0000256" key="1">
    <source>
        <dbReference type="ARBA" id="ARBA00002889"/>
    </source>
</evidence>
<organism evidence="9 10">
    <name type="scientific">Fusarium tricinctum</name>
    <dbReference type="NCBI Taxonomy" id="61284"/>
    <lineage>
        <taxon>Eukaryota</taxon>
        <taxon>Fungi</taxon>
        <taxon>Dikarya</taxon>
        <taxon>Ascomycota</taxon>
        <taxon>Pezizomycotina</taxon>
        <taxon>Sordariomycetes</taxon>
        <taxon>Hypocreomycetidae</taxon>
        <taxon>Hypocreales</taxon>
        <taxon>Nectriaceae</taxon>
        <taxon>Fusarium</taxon>
        <taxon>Fusarium tricinctum species complex</taxon>
    </lineage>
</organism>
<comment type="caution">
    <text evidence="9">The sequence shown here is derived from an EMBL/GenBank/DDBJ whole genome shotgun (WGS) entry which is preliminary data.</text>
</comment>
<evidence type="ECO:0000256" key="5">
    <source>
        <dbReference type="ARBA" id="ARBA00015522"/>
    </source>
</evidence>
<feature type="region of interest" description="Disordered" evidence="8">
    <location>
        <begin position="110"/>
        <end position="174"/>
    </location>
</feature>
<evidence type="ECO:0000256" key="3">
    <source>
        <dbReference type="ARBA" id="ARBA00008479"/>
    </source>
</evidence>
<evidence type="ECO:0000256" key="2">
    <source>
        <dbReference type="ARBA" id="ARBA00004604"/>
    </source>
</evidence>
<dbReference type="PANTHER" id="PTHR13243">
    <property type="entry name" value="HSPC111 PROTEIN-RELATED"/>
    <property type="match status" value="1"/>
</dbReference>
<dbReference type="GO" id="GO:0005730">
    <property type="term" value="C:nucleolus"/>
    <property type="evidence" value="ECO:0007669"/>
    <property type="project" value="UniProtKB-SubCell"/>
</dbReference>
<evidence type="ECO:0000313" key="10">
    <source>
        <dbReference type="Proteomes" id="UP000813427"/>
    </source>
</evidence>
<feature type="region of interest" description="Disordered" evidence="8">
    <location>
        <begin position="1"/>
        <end position="35"/>
    </location>
</feature>
<dbReference type="OrthoDB" id="285729at2759"/>
<gene>
    <name evidence="9" type="ORF">BKA59DRAFT_192943</name>
</gene>